<feature type="region of interest" description="Disordered" evidence="2">
    <location>
        <begin position="268"/>
        <end position="288"/>
    </location>
</feature>
<dbReference type="InterPro" id="IPR046757">
    <property type="entry name" value="YL1_N"/>
</dbReference>
<dbReference type="SMART" id="SM00993">
    <property type="entry name" value="YL1_C"/>
    <property type="match status" value="1"/>
</dbReference>
<reference evidence="4" key="1">
    <citation type="journal article" date="2021" name="New Phytol.">
        <title>Evolutionary innovations through gain and loss of genes in the ectomycorrhizal Boletales.</title>
        <authorList>
            <person name="Wu G."/>
            <person name="Miyauchi S."/>
            <person name="Morin E."/>
            <person name="Kuo A."/>
            <person name="Drula E."/>
            <person name="Varga T."/>
            <person name="Kohler A."/>
            <person name="Feng B."/>
            <person name="Cao Y."/>
            <person name="Lipzen A."/>
            <person name="Daum C."/>
            <person name="Hundley H."/>
            <person name="Pangilinan J."/>
            <person name="Johnson J."/>
            <person name="Barry K."/>
            <person name="LaButti K."/>
            <person name="Ng V."/>
            <person name="Ahrendt S."/>
            <person name="Min B."/>
            <person name="Choi I.G."/>
            <person name="Park H."/>
            <person name="Plett J.M."/>
            <person name="Magnuson J."/>
            <person name="Spatafora J.W."/>
            <person name="Nagy L.G."/>
            <person name="Henrissat B."/>
            <person name="Grigoriev I.V."/>
            <person name="Yang Z.L."/>
            <person name="Xu J."/>
            <person name="Martin F.M."/>
        </authorList>
    </citation>
    <scope>NUCLEOTIDE SEQUENCE</scope>
    <source>
        <strain evidence="4">KKN 215</strain>
    </source>
</reference>
<dbReference type="GO" id="GO:0005634">
    <property type="term" value="C:nucleus"/>
    <property type="evidence" value="ECO:0007669"/>
    <property type="project" value="TreeGrafter"/>
</dbReference>
<evidence type="ECO:0000313" key="5">
    <source>
        <dbReference type="Proteomes" id="UP000813824"/>
    </source>
</evidence>
<feature type="region of interest" description="Disordered" evidence="2">
    <location>
        <begin position="139"/>
        <end position="244"/>
    </location>
</feature>
<feature type="compositionally biased region" description="Basic and acidic residues" evidence="2">
    <location>
        <begin position="75"/>
        <end position="85"/>
    </location>
</feature>
<evidence type="ECO:0000259" key="3">
    <source>
        <dbReference type="SMART" id="SM00993"/>
    </source>
</evidence>
<dbReference type="PANTHER" id="PTHR13275">
    <property type="entry name" value="YL-1 PROTEIN TRANSCRIPTION FACTOR-LIKE 1"/>
    <property type="match status" value="1"/>
</dbReference>
<dbReference type="OrthoDB" id="78296at2759"/>
<accession>A0A8K0UR79</accession>
<dbReference type="EMBL" id="JAEVFJ010000012">
    <property type="protein sequence ID" value="KAH8101447.1"/>
    <property type="molecule type" value="Genomic_DNA"/>
</dbReference>
<dbReference type="Pfam" id="PF08265">
    <property type="entry name" value="YL1_C"/>
    <property type="match status" value="1"/>
</dbReference>
<dbReference type="PANTHER" id="PTHR13275:SF4">
    <property type="entry name" value="VACUOLAR PROTEIN SORTING-ASSOCIATED PROTEIN 72 HOMOLOG"/>
    <property type="match status" value="1"/>
</dbReference>
<feature type="compositionally biased region" description="Pro residues" evidence="2">
    <location>
        <begin position="273"/>
        <end position="286"/>
    </location>
</feature>
<evidence type="ECO:0000256" key="2">
    <source>
        <dbReference type="SAM" id="MobiDB-lite"/>
    </source>
</evidence>
<comment type="similarity">
    <text evidence="1">Belongs to the VPS72/YL1 family.</text>
</comment>
<feature type="region of interest" description="Disordered" evidence="2">
    <location>
        <begin position="494"/>
        <end position="529"/>
    </location>
</feature>
<evidence type="ECO:0000313" key="4">
    <source>
        <dbReference type="EMBL" id="KAH8101447.1"/>
    </source>
</evidence>
<evidence type="ECO:0000256" key="1">
    <source>
        <dbReference type="ARBA" id="ARBA00006832"/>
    </source>
</evidence>
<dbReference type="AlphaFoldDB" id="A0A8K0UR79"/>
<sequence length="529" mass="58327">MAEIEDSLVMRRSKRSTAGNRMEAALAQFMAEDVGVDVEEDVDFVVEKDEEDAFGSDFESTDEEGAQEDVDAAAERMARETDKGPRKPVGGKTQLERLTEAAHKRHRATFDPELYEVEAEKQKANALAKKQRVAIGAALDAETGEAMVVDNDDAAGGNEEKAKSKSRRQSKRAHTVQNRAAHNERLRKEEEEKKSAVPKKVKPKGPPPTQAELLQRALEMESGNVKEHRNYLATEEEKRKRARLSRTAVDGPLLRWVSKTEKVKVMVETPQQQQPPPPPSPIPTPIRPAASMGPPSTMTYQYGYSYPNMPSVTNAPPSHAYSANAPPYYPYAMMHPVHPQASSSSASVPPSHPTFIYHPYSTPQVPAPAPPPPAPPQLVERTETVAKSYVVHELEQDEDAIMPVWKETMSAMFGDHVKWEELRVYTGKGRPMSRPIQTCPITGEPAKYLDPRTGVPFANIFAFRTLSHILEHKFIWDETLGSYTARVEDVLPVESEPQPAATTKGGTLRKRGTRQSVASAGAGVSASAA</sequence>
<feature type="compositionally biased region" description="Basic and acidic residues" evidence="2">
    <location>
        <begin position="224"/>
        <end position="239"/>
    </location>
</feature>
<gene>
    <name evidence="4" type="ORF">BXZ70DRAFT_933115</name>
</gene>
<keyword evidence="5" id="KW-1185">Reference proteome</keyword>
<proteinExistence type="inferred from homology"/>
<feature type="compositionally biased region" description="Low complexity" evidence="2">
    <location>
        <begin position="514"/>
        <end position="529"/>
    </location>
</feature>
<feature type="domain" description="Vps72/YL1 C-terminal" evidence="3">
    <location>
        <begin position="437"/>
        <end position="466"/>
    </location>
</feature>
<dbReference type="Proteomes" id="UP000813824">
    <property type="component" value="Unassembled WGS sequence"/>
</dbReference>
<feature type="region of interest" description="Disordered" evidence="2">
    <location>
        <begin position="75"/>
        <end position="107"/>
    </location>
</feature>
<dbReference type="Pfam" id="PF05764">
    <property type="entry name" value="YL1"/>
    <property type="match status" value="1"/>
</dbReference>
<name>A0A8K0UR79_9AGAR</name>
<feature type="compositionally biased region" description="Basic and acidic residues" evidence="2">
    <location>
        <begin position="181"/>
        <end position="195"/>
    </location>
</feature>
<comment type="caution">
    <text evidence="4">The sequence shown here is derived from an EMBL/GenBank/DDBJ whole genome shotgun (WGS) entry which is preliminary data.</text>
</comment>
<organism evidence="4 5">
    <name type="scientific">Cristinia sonorae</name>
    <dbReference type="NCBI Taxonomy" id="1940300"/>
    <lineage>
        <taxon>Eukaryota</taxon>
        <taxon>Fungi</taxon>
        <taxon>Dikarya</taxon>
        <taxon>Basidiomycota</taxon>
        <taxon>Agaricomycotina</taxon>
        <taxon>Agaricomycetes</taxon>
        <taxon>Agaricomycetidae</taxon>
        <taxon>Agaricales</taxon>
        <taxon>Pleurotineae</taxon>
        <taxon>Stephanosporaceae</taxon>
        <taxon>Cristinia</taxon>
    </lineage>
</organism>
<feature type="compositionally biased region" description="Basic residues" evidence="2">
    <location>
        <begin position="164"/>
        <end position="174"/>
    </location>
</feature>
<dbReference type="InterPro" id="IPR013272">
    <property type="entry name" value="Vps72/YL1_C"/>
</dbReference>
<protein>
    <submittedName>
        <fullName evidence="4">YL1 nuclear protein-domain-containing protein</fullName>
    </submittedName>
</protein>